<dbReference type="Proteomes" id="UP000321638">
    <property type="component" value="Unassembled WGS sequence"/>
</dbReference>
<gene>
    <name evidence="2" type="ORF">FHP25_00330</name>
</gene>
<comment type="caution">
    <text evidence="2">The sequence shown here is derived from an EMBL/GenBank/DDBJ whole genome shotgun (WGS) entry which is preliminary data.</text>
</comment>
<dbReference type="Gene3D" id="3.40.50.1460">
    <property type="match status" value="1"/>
</dbReference>
<dbReference type="OrthoDB" id="9812126at2"/>
<dbReference type="GO" id="GO:0006508">
    <property type="term" value="P:proteolysis"/>
    <property type="evidence" value="ECO:0007669"/>
    <property type="project" value="InterPro"/>
</dbReference>
<dbReference type="GO" id="GO:0004197">
    <property type="term" value="F:cysteine-type endopeptidase activity"/>
    <property type="evidence" value="ECO:0007669"/>
    <property type="project" value="InterPro"/>
</dbReference>
<proteinExistence type="predicted"/>
<dbReference type="SUPFAM" id="SSF52129">
    <property type="entry name" value="Caspase-like"/>
    <property type="match status" value="1"/>
</dbReference>
<dbReference type="InterPro" id="IPR029030">
    <property type="entry name" value="Caspase-like_dom_sf"/>
</dbReference>
<dbReference type="InterPro" id="IPR011600">
    <property type="entry name" value="Pept_C14_caspase"/>
</dbReference>
<dbReference type="Pfam" id="PF00656">
    <property type="entry name" value="Peptidase_C14"/>
    <property type="match status" value="1"/>
</dbReference>
<reference evidence="2 3" key="1">
    <citation type="submission" date="2019-06" db="EMBL/GenBank/DDBJ databases">
        <title>New taxonomy in bacterial strain CC-CFT640, isolated from vineyard.</title>
        <authorList>
            <person name="Lin S.-Y."/>
            <person name="Tsai C.-F."/>
            <person name="Young C.-C."/>
        </authorList>
    </citation>
    <scope>NUCLEOTIDE SEQUENCE [LARGE SCALE GENOMIC DNA]</scope>
    <source>
        <strain evidence="2 3">CC-CFT640</strain>
    </source>
</reference>
<dbReference type="GO" id="GO:0005737">
    <property type="term" value="C:cytoplasm"/>
    <property type="evidence" value="ECO:0007669"/>
    <property type="project" value="TreeGrafter"/>
</dbReference>
<evidence type="ECO:0000259" key="1">
    <source>
        <dbReference type="Pfam" id="PF00656"/>
    </source>
</evidence>
<dbReference type="PANTHER" id="PTHR48104:SF30">
    <property type="entry name" value="METACASPASE-1"/>
    <property type="match status" value="1"/>
</dbReference>
<dbReference type="InterPro" id="IPR050452">
    <property type="entry name" value="Metacaspase"/>
</dbReference>
<dbReference type="EMBL" id="VDUZ01000001">
    <property type="protein sequence ID" value="TXL82184.1"/>
    <property type="molecule type" value="Genomic_DNA"/>
</dbReference>
<sequence length="289" mass="31550">MARGYSLHLGLNSVDPAHYDGWAGRLNAGESDACDMAQIATSMGFIDRRVHLTGRATSEQLIDDMLEFAQTLESGDLLLLTYSGHGGQIPDEASDEDDRYDETWCLYDRQLIDGELHRLFNRFRRGVRIVVLSDSCHSGTVVKLRRDAGLLPLSVFANQMAQVGHDSPATLSAAPSRAAPIEVTVAAYNCQRRSYLALQAASSGARDVEPQAGVIRMSGCMDDQLSLDGKANGLFTANLKRVWNDGAFCGGYRLFHQTIVSRMPPTQTPSFMTAGDVRAAFLNSKPFSV</sequence>
<evidence type="ECO:0000313" key="3">
    <source>
        <dbReference type="Proteomes" id="UP000321638"/>
    </source>
</evidence>
<dbReference type="RefSeq" id="WP_147844886.1">
    <property type="nucleotide sequence ID" value="NZ_VDUZ01000001.1"/>
</dbReference>
<accession>A0A5C8PVP4</accession>
<feature type="domain" description="Peptidase C14 caspase" evidence="1">
    <location>
        <begin position="17"/>
        <end position="264"/>
    </location>
</feature>
<evidence type="ECO:0000313" key="2">
    <source>
        <dbReference type="EMBL" id="TXL82184.1"/>
    </source>
</evidence>
<dbReference type="PANTHER" id="PTHR48104">
    <property type="entry name" value="METACASPASE-4"/>
    <property type="match status" value="1"/>
</dbReference>
<keyword evidence="3" id="KW-1185">Reference proteome</keyword>
<protein>
    <submittedName>
        <fullName evidence="2">Caspase family protein</fullName>
    </submittedName>
</protein>
<organism evidence="2 3">
    <name type="scientific">Vineibacter terrae</name>
    <dbReference type="NCBI Taxonomy" id="2586908"/>
    <lineage>
        <taxon>Bacteria</taxon>
        <taxon>Pseudomonadati</taxon>
        <taxon>Pseudomonadota</taxon>
        <taxon>Alphaproteobacteria</taxon>
        <taxon>Hyphomicrobiales</taxon>
        <taxon>Vineibacter</taxon>
    </lineage>
</organism>
<name>A0A5C8PVP4_9HYPH</name>
<dbReference type="AlphaFoldDB" id="A0A5C8PVP4"/>